<evidence type="ECO:0000256" key="1">
    <source>
        <dbReference type="ARBA" id="ARBA00022723"/>
    </source>
</evidence>
<keyword evidence="2" id="KW-0677">Repeat</keyword>
<dbReference type="PROSITE" id="PS00028">
    <property type="entry name" value="ZINC_FINGER_C2H2_1"/>
    <property type="match status" value="2"/>
</dbReference>
<organism evidence="8 9">
    <name type="scientific">Plectus sambesii</name>
    <dbReference type="NCBI Taxonomy" id="2011161"/>
    <lineage>
        <taxon>Eukaryota</taxon>
        <taxon>Metazoa</taxon>
        <taxon>Ecdysozoa</taxon>
        <taxon>Nematoda</taxon>
        <taxon>Chromadorea</taxon>
        <taxon>Plectida</taxon>
        <taxon>Plectina</taxon>
        <taxon>Plectoidea</taxon>
        <taxon>Plectidae</taxon>
        <taxon>Plectus</taxon>
    </lineage>
</organism>
<feature type="domain" description="C2H2-type" evidence="7">
    <location>
        <begin position="76"/>
        <end position="104"/>
    </location>
</feature>
<protein>
    <submittedName>
        <fullName evidence="9">C2H2-type domain-containing protein</fullName>
    </submittedName>
</protein>
<dbReference type="PANTHER" id="PTHR24409">
    <property type="entry name" value="ZINC FINGER PROTEIN 142"/>
    <property type="match status" value="1"/>
</dbReference>
<dbReference type="GO" id="GO:0000981">
    <property type="term" value="F:DNA-binding transcription factor activity, RNA polymerase II-specific"/>
    <property type="evidence" value="ECO:0007669"/>
    <property type="project" value="TreeGrafter"/>
</dbReference>
<dbReference type="InterPro" id="IPR036236">
    <property type="entry name" value="Znf_C2H2_sf"/>
</dbReference>
<feature type="compositionally biased region" description="Basic residues" evidence="6">
    <location>
        <begin position="526"/>
        <end position="535"/>
    </location>
</feature>
<evidence type="ECO:0000256" key="2">
    <source>
        <dbReference type="ARBA" id="ARBA00022737"/>
    </source>
</evidence>
<dbReference type="InterPro" id="IPR013087">
    <property type="entry name" value="Znf_C2H2_type"/>
</dbReference>
<dbReference type="GO" id="GO:0000977">
    <property type="term" value="F:RNA polymerase II transcription regulatory region sequence-specific DNA binding"/>
    <property type="evidence" value="ECO:0007669"/>
    <property type="project" value="TreeGrafter"/>
</dbReference>
<dbReference type="GO" id="GO:0008270">
    <property type="term" value="F:zinc ion binding"/>
    <property type="evidence" value="ECO:0007669"/>
    <property type="project" value="UniProtKB-KW"/>
</dbReference>
<feature type="region of interest" description="Disordered" evidence="6">
    <location>
        <begin position="401"/>
        <end position="437"/>
    </location>
</feature>
<evidence type="ECO:0000256" key="3">
    <source>
        <dbReference type="ARBA" id="ARBA00022771"/>
    </source>
</evidence>
<dbReference type="PROSITE" id="PS50157">
    <property type="entry name" value="ZINC_FINGER_C2H2_2"/>
    <property type="match status" value="1"/>
</dbReference>
<dbReference type="Proteomes" id="UP000887566">
    <property type="component" value="Unplaced"/>
</dbReference>
<proteinExistence type="predicted"/>
<dbReference type="SUPFAM" id="SSF57667">
    <property type="entry name" value="beta-beta-alpha zinc fingers"/>
    <property type="match status" value="1"/>
</dbReference>
<feature type="compositionally biased region" description="Acidic residues" evidence="6">
    <location>
        <begin position="415"/>
        <end position="424"/>
    </location>
</feature>
<evidence type="ECO:0000256" key="5">
    <source>
        <dbReference type="PROSITE-ProRule" id="PRU00042"/>
    </source>
</evidence>
<sequence length="609" mass="68224">MYELVRRDHPYGPAAAASKLLTTPLFVPSAVIPKHLRTPECGSNSKLHVCRICRKMFAAQRFNDHLWAAHNVGHAFECPVCRKRFRVQQVCQTHMEKFHFLCQPTSSSGSRSIPTPQAVVVKETQLAGPSTGAPNAADSTEAVLLQPLVTDDLKHFLCRICKEQTEPDMAVFRSHLRMCHKNETKPLFCGGSRVSNTPFRLPCSKCGTFFRTLADLQQHTTSCRILSSQICFLCGQWFPTTEKLRVHELQKHEKCDADDSAISASTESMNPPVLIPHSPVDAVESSPSPASHHSLDNIEFSAMFSSVLKCPYCKKLIDGIADLEYERHIEKHVKGLEGDDISEEPPSPAMGKGRVALMQGYTVESVAIANTVAAVAADSSRKVPTATRTSPTKMIPGVFETSVRRNERRRRQKIEEEEEDDDYVPPEREQQGSSVEVHEMVELSRPKRVRRHSRRVEHAIKADDDDEEVFAASALASKAALGAVSVTGMAGRMRSASVSGSDLDADESAQDLLDLIDDAEGNGNGKRGRKKKKKMKDLQRIRRFYVKPEHMDRRNSDMDRFASYRTDDAQMRAYICMTGKQFDSLLDRLRRLLAHHPCHRNPITAEQRL</sequence>
<keyword evidence="1" id="KW-0479">Metal-binding</keyword>
<dbReference type="GO" id="GO:0005634">
    <property type="term" value="C:nucleus"/>
    <property type="evidence" value="ECO:0007669"/>
    <property type="project" value="TreeGrafter"/>
</dbReference>
<dbReference type="WBParaSite" id="PSAMB.scaffold10906size3751.g33716.t1">
    <property type="protein sequence ID" value="PSAMB.scaffold10906size3751.g33716.t1"/>
    <property type="gene ID" value="PSAMB.scaffold10906size3751.g33716"/>
</dbReference>
<keyword evidence="3 5" id="KW-0863">Zinc-finger</keyword>
<evidence type="ECO:0000313" key="8">
    <source>
        <dbReference type="Proteomes" id="UP000887566"/>
    </source>
</evidence>
<feature type="region of interest" description="Disordered" evidence="6">
    <location>
        <begin position="516"/>
        <end position="535"/>
    </location>
</feature>
<evidence type="ECO:0000313" key="9">
    <source>
        <dbReference type="WBParaSite" id="PSAMB.scaffold10906size3751.g33716.t1"/>
    </source>
</evidence>
<accession>A0A914UMS7</accession>
<evidence type="ECO:0000256" key="4">
    <source>
        <dbReference type="ARBA" id="ARBA00022833"/>
    </source>
</evidence>
<feature type="compositionally biased region" description="Basic and acidic residues" evidence="6">
    <location>
        <begin position="425"/>
        <end position="437"/>
    </location>
</feature>
<dbReference type="SMART" id="SM00355">
    <property type="entry name" value="ZnF_C2H2"/>
    <property type="match status" value="6"/>
</dbReference>
<reference evidence="9" key="1">
    <citation type="submission" date="2022-11" db="UniProtKB">
        <authorList>
            <consortium name="WormBaseParasite"/>
        </authorList>
    </citation>
    <scope>IDENTIFICATION</scope>
</reference>
<evidence type="ECO:0000259" key="7">
    <source>
        <dbReference type="PROSITE" id="PS50157"/>
    </source>
</evidence>
<name>A0A914UMS7_9BILA</name>
<evidence type="ECO:0000256" key="6">
    <source>
        <dbReference type="SAM" id="MobiDB-lite"/>
    </source>
</evidence>
<keyword evidence="4" id="KW-0862">Zinc</keyword>
<keyword evidence="8" id="KW-1185">Reference proteome</keyword>
<dbReference type="PANTHER" id="PTHR24409:SF295">
    <property type="entry name" value="AZ2-RELATED"/>
    <property type="match status" value="1"/>
</dbReference>
<dbReference type="AlphaFoldDB" id="A0A914UMS7"/>